<keyword evidence="1" id="KW-0378">Hydrolase</keyword>
<evidence type="ECO:0000256" key="1">
    <source>
        <dbReference type="ARBA" id="ARBA00022801"/>
    </source>
</evidence>
<feature type="domain" description="Alpha/beta hydrolase fold-3" evidence="2">
    <location>
        <begin position="49"/>
        <end position="109"/>
    </location>
</feature>
<dbReference type="Pfam" id="PF07859">
    <property type="entry name" value="Abhydrolase_3"/>
    <property type="match status" value="1"/>
</dbReference>
<evidence type="ECO:0000313" key="4">
    <source>
        <dbReference type="Proteomes" id="UP000230423"/>
    </source>
</evidence>
<protein>
    <recommendedName>
        <fullName evidence="2">Alpha/beta hydrolase fold-3 domain-containing protein</fullName>
    </recommendedName>
</protein>
<dbReference type="SUPFAM" id="SSF53474">
    <property type="entry name" value="alpha/beta-Hydrolases"/>
    <property type="match status" value="1"/>
</dbReference>
<proteinExistence type="predicted"/>
<keyword evidence="4" id="KW-1185">Reference proteome</keyword>
<accession>A0A2G9UK87</accession>
<dbReference type="PANTHER" id="PTHR48081">
    <property type="entry name" value="AB HYDROLASE SUPERFAMILY PROTEIN C4A8.06C"/>
    <property type="match status" value="1"/>
</dbReference>
<dbReference type="EMBL" id="KZ346203">
    <property type="protein sequence ID" value="PIO70637.1"/>
    <property type="molecule type" value="Genomic_DNA"/>
</dbReference>
<gene>
    <name evidence="3" type="ORF">TELCIR_07501</name>
</gene>
<dbReference type="PANTHER" id="PTHR48081:SF8">
    <property type="entry name" value="ALPHA_BETA HYDROLASE FOLD-3 DOMAIN-CONTAINING PROTEIN-RELATED"/>
    <property type="match status" value="1"/>
</dbReference>
<reference evidence="3 4" key="1">
    <citation type="submission" date="2015-09" db="EMBL/GenBank/DDBJ databases">
        <title>Draft genome of the parasitic nematode Teladorsagia circumcincta isolate WARC Sus (inbred).</title>
        <authorList>
            <person name="Mitreva M."/>
        </authorList>
    </citation>
    <scope>NUCLEOTIDE SEQUENCE [LARGE SCALE GENOMIC DNA]</scope>
    <source>
        <strain evidence="3 4">S</strain>
    </source>
</reference>
<sequence>MKNNIAFRKIASSPEIRTLVGHSVLPTTASTHSKEPNQGDEIVLRTFALKGTDPDVSPLLGVRKDLPPALVLTAEYDILRDEGIQYATKLEEAGVSCEWKHYKSAYHGVCNMPYSPIRRDMIRDICKFLENHI</sequence>
<dbReference type="Proteomes" id="UP000230423">
    <property type="component" value="Unassembled WGS sequence"/>
</dbReference>
<dbReference type="InterPro" id="IPR013094">
    <property type="entry name" value="AB_hydrolase_3"/>
</dbReference>
<dbReference type="InterPro" id="IPR050300">
    <property type="entry name" value="GDXG_lipolytic_enzyme"/>
</dbReference>
<organism evidence="3 4">
    <name type="scientific">Teladorsagia circumcincta</name>
    <name type="common">Brown stomach worm</name>
    <name type="synonym">Ostertagia circumcincta</name>
    <dbReference type="NCBI Taxonomy" id="45464"/>
    <lineage>
        <taxon>Eukaryota</taxon>
        <taxon>Metazoa</taxon>
        <taxon>Ecdysozoa</taxon>
        <taxon>Nematoda</taxon>
        <taxon>Chromadorea</taxon>
        <taxon>Rhabditida</taxon>
        <taxon>Rhabditina</taxon>
        <taxon>Rhabditomorpha</taxon>
        <taxon>Strongyloidea</taxon>
        <taxon>Trichostrongylidae</taxon>
        <taxon>Teladorsagia</taxon>
    </lineage>
</organism>
<evidence type="ECO:0000259" key="2">
    <source>
        <dbReference type="Pfam" id="PF07859"/>
    </source>
</evidence>
<dbReference type="InterPro" id="IPR029058">
    <property type="entry name" value="AB_hydrolase_fold"/>
</dbReference>
<dbReference type="Gene3D" id="3.40.50.1820">
    <property type="entry name" value="alpha/beta hydrolase"/>
    <property type="match status" value="1"/>
</dbReference>
<dbReference type="OrthoDB" id="408631at2759"/>
<name>A0A2G9UK87_TELCI</name>
<dbReference type="GO" id="GO:0016787">
    <property type="term" value="F:hydrolase activity"/>
    <property type="evidence" value="ECO:0007669"/>
    <property type="project" value="UniProtKB-KW"/>
</dbReference>
<evidence type="ECO:0000313" key="3">
    <source>
        <dbReference type="EMBL" id="PIO70637.1"/>
    </source>
</evidence>
<dbReference type="AlphaFoldDB" id="A0A2G9UK87"/>